<keyword evidence="2 5" id="KW-0812">Transmembrane</keyword>
<evidence type="ECO:0000256" key="1">
    <source>
        <dbReference type="ARBA" id="ARBA00004370"/>
    </source>
</evidence>
<dbReference type="EMBL" id="BSEC01000002">
    <property type="protein sequence ID" value="GLI95304.1"/>
    <property type="molecule type" value="Genomic_DNA"/>
</dbReference>
<gene>
    <name evidence="6" type="ORF">LMG27198_42960</name>
</gene>
<dbReference type="Proteomes" id="UP001144323">
    <property type="component" value="Unassembled WGS sequence"/>
</dbReference>
<dbReference type="InterPro" id="IPR007792">
    <property type="entry name" value="T4SS_VirB3/TrbD/AvhB"/>
</dbReference>
<dbReference type="Pfam" id="PF05101">
    <property type="entry name" value="VirB3"/>
    <property type="match status" value="1"/>
</dbReference>
<evidence type="ECO:0008006" key="8">
    <source>
        <dbReference type="Google" id="ProtNLM"/>
    </source>
</evidence>
<organism evidence="6 7">
    <name type="scientific">Methylocystis echinoides</name>
    <dbReference type="NCBI Taxonomy" id="29468"/>
    <lineage>
        <taxon>Bacteria</taxon>
        <taxon>Pseudomonadati</taxon>
        <taxon>Pseudomonadota</taxon>
        <taxon>Alphaproteobacteria</taxon>
        <taxon>Hyphomicrobiales</taxon>
        <taxon>Methylocystaceae</taxon>
        <taxon>Methylocystis</taxon>
    </lineage>
</organism>
<keyword evidence="7" id="KW-1185">Reference proteome</keyword>
<evidence type="ECO:0000313" key="6">
    <source>
        <dbReference type="EMBL" id="GLI95304.1"/>
    </source>
</evidence>
<keyword evidence="3 5" id="KW-1133">Transmembrane helix</keyword>
<protein>
    <recommendedName>
        <fullName evidence="8">Conjugal transfer protein</fullName>
    </recommendedName>
</protein>
<feature type="transmembrane region" description="Helical" evidence="5">
    <location>
        <begin position="29"/>
        <end position="50"/>
    </location>
</feature>
<dbReference type="GO" id="GO:0016020">
    <property type="term" value="C:membrane"/>
    <property type="evidence" value="ECO:0007669"/>
    <property type="project" value="UniProtKB-SubCell"/>
</dbReference>
<sequence length="98" mass="11441">MSNADLEKPMIVPLVKALTRAPTIVGVPYMYFMFEMVVTSVIFLATHNLFNLLWMIPSHLFGYVMTLRDDRIFEVLFVRSSKCPPRSREFWGCDSYKI</sequence>
<dbReference type="RefSeq" id="WP_281806047.1">
    <property type="nucleotide sequence ID" value="NZ_BSEC01000002.1"/>
</dbReference>
<comment type="subcellular location">
    <subcellularLocation>
        <location evidence="1">Membrane</location>
    </subcellularLocation>
</comment>
<dbReference type="AlphaFoldDB" id="A0A9W6LUC2"/>
<comment type="caution">
    <text evidence="6">The sequence shown here is derived from an EMBL/GenBank/DDBJ whole genome shotgun (WGS) entry which is preliminary data.</text>
</comment>
<evidence type="ECO:0000256" key="3">
    <source>
        <dbReference type="ARBA" id="ARBA00022989"/>
    </source>
</evidence>
<reference evidence="6" key="1">
    <citation type="journal article" date="2023" name="Int. J. Syst. Evol. Microbiol.">
        <title>Methylocystis iwaonis sp. nov., a type II methane-oxidizing bacterium from surface soil of a rice paddy field in Japan, and emended description of the genus Methylocystis (ex Whittenbury et al. 1970) Bowman et al. 1993.</title>
        <authorList>
            <person name="Kaise H."/>
            <person name="Sawadogo J.B."/>
            <person name="Alam M.S."/>
            <person name="Ueno C."/>
            <person name="Dianou D."/>
            <person name="Shinjo R."/>
            <person name="Asakawa S."/>
        </authorList>
    </citation>
    <scope>NUCLEOTIDE SEQUENCE</scope>
    <source>
        <strain evidence="6">LMG27198</strain>
    </source>
</reference>
<evidence type="ECO:0000256" key="5">
    <source>
        <dbReference type="SAM" id="Phobius"/>
    </source>
</evidence>
<accession>A0A9W6LUC2</accession>
<evidence type="ECO:0000313" key="7">
    <source>
        <dbReference type="Proteomes" id="UP001144323"/>
    </source>
</evidence>
<evidence type="ECO:0000256" key="2">
    <source>
        <dbReference type="ARBA" id="ARBA00022692"/>
    </source>
</evidence>
<keyword evidence="4 5" id="KW-0472">Membrane</keyword>
<name>A0A9W6LUC2_9HYPH</name>
<evidence type="ECO:0000256" key="4">
    <source>
        <dbReference type="ARBA" id="ARBA00023136"/>
    </source>
</evidence>
<proteinExistence type="predicted"/>